<sequence length="751" mass="74729">MDADGGKLTVKTTDTDGNIKSTEVDVAGTPALTTDPAKNIDGTTTVTGTTKPGNTVVVTDEAGKEYPATVDDNGNYTVDVPVDADGGKLTVKTTDTDGNSKSTEVDVAGTPALTADPAKNIDGTTTVTGTTKPGNTVVVTDEAGKEYPATVDDNGNYTVDVPVDADGGKLTVKTTDTDGNSKSTEVDVAGTPALTTNPAKNIDGTTTVTGKTEPGNTVVVTDEAGKEYPATVDDNGNYTVDVPVDADGGKLTVKTTDTDGNSKSTEVDVAGTPALTTNPVTNDNGTATIGGTTTPGNTVVITDEAGKEYPATVDDNGNYTVDVPVDADGGKLTVKTTDTDGNSKSTEVDVAGTPTLTTDPAKNTDGTTTISGTTTPGNTVVVTDEAGNQYPATVDDNGNYTVDVPTGTDGGKLTITTTDKDGNSAATEVTVAGVPTITTSPAVNTNGATTISGTTTPGATVTVTDANGNVHTVVADDAGAFTLPNVVVSTDGGELTVAVTDAAGNHSEVKVTVPAAPALTLPDGTNYNGTATVTGTTTPGATVTITDGNGTSHTVTAGTDGKFTFTNLPVSMSASKLAVMVTDANGNTTQGTVAIPVATVPAAPDDATTDGDANATTGTTPNATTTDQANDTTVKSGKTTSATKSGQTVKTTGQGNDSEATLNNTVEADTVDSTSTGRSTGVTTKANATATATDELQSQSDANATTDADGQATLPQTSDDQTQTSGLIGLGLASLLAALGLAGKRRRKDEK</sequence>
<evidence type="ECO:0000259" key="6">
    <source>
        <dbReference type="PROSITE" id="PS50847"/>
    </source>
</evidence>
<dbReference type="AlphaFoldDB" id="A0A0R2FDD9"/>
<evidence type="ECO:0000256" key="3">
    <source>
        <dbReference type="ARBA" id="ARBA00022729"/>
    </source>
</evidence>
<comment type="caution">
    <text evidence="7">The sequence shown here is derived from an EMBL/GenBank/DDBJ whole genome shotgun (WGS) entry which is preliminary data.</text>
</comment>
<evidence type="ECO:0000256" key="4">
    <source>
        <dbReference type="ARBA" id="ARBA00023088"/>
    </source>
</evidence>
<dbReference type="PATRIC" id="fig|1423804.4.peg.1493"/>
<keyword evidence="3" id="KW-0732">Signal</keyword>
<dbReference type="EMBL" id="AYZM01000021">
    <property type="protein sequence ID" value="KRN26521.1"/>
    <property type="molecule type" value="Genomic_DNA"/>
</dbReference>
<feature type="compositionally biased region" description="Polar residues" evidence="5">
    <location>
        <begin position="694"/>
        <end position="722"/>
    </location>
</feature>
<proteinExistence type="predicted"/>
<keyword evidence="8" id="KW-1185">Reference proteome</keyword>
<feature type="compositionally biased region" description="Low complexity" evidence="5">
    <location>
        <begin position="671"/>
        <end position="693"/>
    </location>
</feature>
<dbReference type="InterPro" id="IPR041498">
    <property type="entry name" value="Big_6"/>
</dbReference>
<dbReference type="PROSITE" id="PS50847">
    <property type="entry name" value="GRAM_POS_ANCHORING"/>
    <property type="match status" value="1"/>
</dbReference>
<feature type="region of interest" description="Disordered" evidence="5">
    <location>
        <begin position="336"/>
        <end position="377"/>
    </location>
</feature>
<gene>
    <name evidence="7" type="ORF">FD14_GL001383</name>
</gene>
<evidence type="ECO:0000256" key="2">
    <source>
        <dbReference type="ARBA" id="ARBA00022525"/>
    </source>
</evidence>
<protein>
    <recommendedName>
        <fullName evidence="6">Gram-positive cocci surface proteins LPxTG domain-containing protein</fullName>
    </recommendedName>
</protein>
<accession>A0A0R2FDD9</accession>
<keyword evidence="2" id="KW-0964">Secreted</keyword>
<organism evidence="7 8">
    <name type="scientific">Secundilactobacillus similis DSM 23365 = JCM 2765</name>
    <dbReference type="NCBI Taxonomy" id="1423804"/>
    <lineage>
        <taxon>Bacteria</taxon>
        <taxon>Bacillati</taxon>
        <taxon>Bacillota</taxon>
        <taxon>Bacilli</taxon>
        <taxon>Lactobacillales</taxon>
        <taxon>Lactobacillaceae</taxon>
        <taxon>Secundilactobacillus</taxon>
    </lineage>
</organism>
<dbReference type="Proteomes" id="UP000051442">
    <property type="component" value="Unassembled WGS sequence"/>
</dbReference>
<dbReference type="NCBIfam" id="NF033510">
    <property type="entry name" value="Ca_tandemer"/>
    <property type="match status" value="7"/>
</dbReference>
<keyword evidence="1" id="KW-0134">Cell wall</keyword>
<evidence type="ECO:0000313" key="7">
    <source>
        <dbReference type="EMBL" id="KRN26521.1"/>
    </source>
</evidence>
<dbReference type="STRING" id="1423804.FD14_GL001383"/>
<evidence type="ECO:0000313" key="8">
    <source>
        <dbReference type="Proteomes" id="UP000051442"/>
    </source>
</evidence>
<evidence type="ECO:0000256" key="5">
    <source>
        <dbReference type="SAM" id="MobiDB-lite"/>
    </source>
</evidence>
<feature type="compositionally biased region" description="Polar residues" evidence="5">
    <location>
        <begin position="635"/>
        <end position="667"/>
    </location>
</feature>
<dbReference type="InterPro" id="IPR019931">
    <property type="entry name" value="LPXTG_anchor"/>
</dbReference>
<feature type="region of interest" description="Disordered" evidence="5">
    <location>
        <begin position="602"/>
        <end position="722"/>
    </location>
</feature>
<feature type="compositionally biased region" description="Polar residues" evidence="5">
    <location>
        <begin position="336"/>
        <end position="345"/>
    </location>
</feature>
<evidence type="ECO:0000256" key="1">
    <source>
        <dbReference type="ARBA" id="ARBA00022512"/>
    </source>
</evidence>
<feature type="domain" description="Gram-positive cocci surface proteins LPxTG" evidence="6">
    <location>
        <begin position="714"/>
        <end position="751"/>
    </location>
</feature>
<feature type="compositionally biased region" description="Low complexity" evidence="5">
    <location>
        <begin position="602"/>
        <end position="634"/>
    </location>
</feature>
<reference evidence="7 8" key="1">
    <citation type="journal article" date="2015" name="Genome Announc.">
        <title>Expanding the biotechnology potential of lactobacilli through comparative genomics of 213 strains and associated genera.</title>
        <authorList>
            <person name="Sun Z."/>
            <person name="Harris H.M."/>
            <person name="McCann A."/>
            <person name="Guo C."/>
            <person name="Argimon S."/>
            <person name="Zhang W."/>
            <person name="Yang X."/>
            <person name="Jeffery I.B."/>
            <person name="Cooney J.C."/>
            <person name="Kagawa T.F."/>
            <person name="Liu W."/>
            <person name="Song Y."/>
            <person name="Salvetti E."/>
            <person name="Wrobel A."/>
            <person name="Rasinkangas P."/>
            <person name="Parkhill J."/>
            <person name="Rea M.C."/>
            <person name="O'Sullivan O."/>
            <person name="Ritari J."/>
            <person name="Douillard F.P."/>
            <person name="Paul Ross R."/>
            <person name="Yang R."/>
            <person name="Briner A.E."/>
            <person name="Felis G.E."/>
            <person name="de Vos W.M."/>
            <person name="Barrangou R."/>
            <person name="Klaenhammer T.R."/>
            <person name="Caufield P.W."/>
            <person name="Cui Y."/>
            <person name="Zhang H."/>
            <person name="O'Toole P.W."/>
        </authorList>
    </citation>
    <scope>NUCLEOTIDE SEQUENCE [LARGE SCALE GENOMIC DNA]</scope>
    <source>
        <strain evidence="7 8">DSM 23365</strain>
    </source>
</reference>
<dbReference type="Pfam" id="PF00746">
    <property type="entry name" value="Gram_pos_anchor"/>
    <property type="match status" value="1"/>
</dbReference>
<dbReference type="NCBIfam" id="TIGR01167">
    <property type="entry name" value="LPXTG_anchor"/>
    <property type="match status" value="1"/>
</dbReference>
<feature type="compositionally biased region" description="Low complexity" evidence="5">
    <location>
        <begin position="364"/>
        <end position="377"/>
    </location>
</feature>
<keyword evidence="4" id="KW-0572">Peptidoglycan-anchor</keyword>
<name>A0A0R2FDD9_9LACO</name>
<dbReference type="Gene3D" id="2.60.40.10">
    <property type="entry name" value="Immunoglobulins"/>
    <property type="match status" value="7"/>
</dbReference>
<dbReference type="InterPro" id="IPR013783">
    <property type="entry name" value="Ig-like_fold"/>
</dbReference>
<dbReference type="Pfam" id="PF17936">
    <property type="entry name" value="Big_6"/>
    <property type="match status" value="7"/>
</dbReference>